<evidence type="ECO:0000313" key="2">
    <source>
        <dbReference type="EMBL" id="KAG2466672.1"/>
    </source>
</evidence>
<sequence>MRHIHVEISQKEQPKEQLVQELELPQPCAQSGGLDSSPSQGLLRTFGREEFRLQKVYQLSIFSQLASYTETQHQRPGKGMKRISPECQANVDIKQAQTCKRIVTSYTDCLDQPEQNGELKDEHQCPEQVYDKRAVAFCSRQHLPYTGMKKDSRRTEDCTALKDSNLEEENSSLHLPLFSCCAQTQYTEDLIKINCSPNNQDSATFNAKTAYTITSKLPPNCSVSWEGEIDCGLVSANEGSMFTRKIKQFGNEDHLNICFNNEGNSPISAGFVINNEVGNPSECIESRTLFSNQDLSSPKSEHCQVSFTNGLASSEKTPCEFKQQASTSKERYAAKRKLIASSDTAEPCSEDDGPSTSKKCRLLLPHSVTVSCRSTDAKAAPFWNHLLPSAKELRKESILKGCFAPSGRIEGFTAEIGASGSYCPQHAFLPVEVTYYDISEHSAPAPFLTLFNPNKTVVKMFLVTYNFEDMPVNHVTFLRHRIFLVPVVEEEEEEDHRANHSRKKVLCYLIHLRCNTAAGSHNPAQRQIHTSIEKSKGKNTPLMNPRINWENTESLVQSRKAGITSALATRTSLKDEDLKSHVYKKTLQALIYPISCTTPHKFEIWTATTPTYCYECEGLLWGIARQGNCKFLDTSGGNGPSPHPAIQQVPDMLNGIEIRALPLRGLSAVLPVSL</sequence>
<feature type="non-terminal residue" evidence="2">
    <location>
        <position position="674"/>
    </location>
</feature>
<dbReference type="GO" id="GO:0031594">
    <property type="term" value="C:neuromuscular junction"/>
    <property type="evidence" value="ECO:0007669"/>
    <property type="project" value="TreeGrafter"/>
</dbReference>
<dbReference type="GO" id="GO:0016082">
    <property type="term" value="P:synaptic vesicle priming"/>
    <property type="evidence" value="ECO:0007669"/>
    <property type="project" value="TreeGrafter"/>
</dbReference>
<dbReference type="Gene3D" id="3.30.60.20">
    <property type="match status" value="1"/>
</dbReference>
<gene>
    <name evidence="2" type="primary">Fam214b</name>
    <name evidence="2" type="ORF">GTO96_0020694</name>
</gene>
<reference evidence="2 3" key="1">
    <citation type="journal article" date="2021" name="Cell">
        <title>Tracing the genetic footprints of vertebrate landing in non-teleost ray-finned fishes.</title>
        <authorList>
            <person name="Bi X."/>
            <person name="Wang K."/>
            <person name="Yang L."/>
            <person name="Pan H."/>
            <person name="Jiang H."/>
            <person name="Wei Q."/>
            <person name="Fang M."/>
            <person name="Yu H."/>
            <person name="Zhu C."/>
            <person name="Cai Y."/>
            <person name="He Y."/>
            <person name="Gan X."/>
            <person name="Zeng H."/>
            <person name="Yu D."/>
            <person name="Zhu Y."/>
            <person name="Jiang H."/>
            <person name="Qiu Q."/>
            <person name="Yang H."/>
            <person name="Zhang Y.E."/>
            <person name="Wang W."/>
            <person name="Zhu M."/>
            <person name="He S."/>
            <person name="Zhang G."/>
        </authorList>
    </citation>
    <scope>NUCLEOTIDE SEQUENCE [LARGE SCALE GENOMIC DNA]</scope>
    <source>
        <strain evidence="2">Bchr_013</strain>
    </source>
</reference>
<dbReference type="SMART" id="SM01177">
    <property type="entry name" value="DUF4210"/>
    <property type="match status" value="1"/>
</dbReference>
<dbReference type="GO" id="GO:0019992">
    <property type="term" value="F:diacylglycerol binding"/>
    <property type="evidence" value="ECO:0007669"/>
    <property type="project" value="InterPro"/>
</dbReference>
<dbReference type="GO" id="GO:0043195">
    <property type="term" value="C:terminal bouton"/>
    <property type="evidence" value="ECO:0007669"/>
    <property type="project" value="TreeGrafter"/>
</dbReference>
<dbReference type="GO" id="GO:0016081">
    <property type="term" value="P:synaptic vesicle docking"/>
    <property type="evidence" value="ECO:0007669"/>
    <property type="project" value="TreeGrafter"/>
</dbReference>
<dbReference type="AlphaFoldDB" id="A0A8X7XEN4"/>
<keyword evidence="3" id="KW-1185">Reference proteome</keyword>
<accession>A0A8X7XEN4</accession>
<dbReference type="Pfam" id="PF13915">
    <property type="entry name" value="DUF4210"/>
    <property type="match status" value="1"/>
</dbReference>
<dbReference type="InterPro" id="IPR027080">
    <property type="entry name" value="Unc-13"/>
</dbReference>
<dbReference type="InterPro" id="IPR025261">
    <property type="entry name" value="Atos-like_cons_dom"/>
</dbReference>
<dbReference type="Proteomes" id="UP000886611">
    <property type="component" value="Unassembled WGS sequence"/>
</dbReference>
<dbReference type="SUPFAM" id="SSF57889">
    <property type="entry name" value="Cysteine-rich domain"/>
    <property type="match status" value="1"/>
</dbReference>
<dbReference type="GO" id="GO:0061789">
    <property type="term" value="P:dense core granule priming"/>
    <property type="evidence" value="ECO:0007669"/>
    <property type="project" value="TreeGrafter"/>
</dbReference>
<feature type="non-terminal residue" evidence="2">
    <location>
        <position position="1"/>
    </location>
</feature>
<organism evidence="2 3">
    <name type="scientific">Polypterus senegalus</name>
    <name type="common">Senegal bichir</name>
    <dbReference type="NCBI Taxonomy" id="55291"/>
    <lineage>
        <taxon>Eukaryota</taxon>
        <taxon>Metazoa</taxon>
        <taxon>Chordata</taxon>
        <taxon>Craniata</taxon>
        <taxon>Vertebrata</taxon>
        <taxon>Euteleostomi</taxon>
        <taxon>Actinopterygii</taxon>
        <taxon>Polypteriformes</taxon>
        <taxon>Polypteridae</taxon>
        <taxon>Polypterus</taxon>
    </lineage>
</organism>
<dbReference type="EMBL" id="JAATIS010001241">
    <property type="protein sequence ID" value="KAG2466672.1"/>
    <property type="molecule type" value="Genomic_DNA"/>
</dbReference>
<dbReference type="GO" id="GO:0099525">
    <property type="term" value="P:presynaptic dense core vesicle exocytosis"/>
    <property type="evidence" value="ECO:0007669"/>
    <property type="project" value="TreeGrafter"/>
</dbReference>
<dbReference type="GO" id="GO:0098831">
    <property type="term" value="C:presynaptic active zone cytoplasmic component"/>
    <property type="evidence" value="ECO:0007669"/>
    <property type="project" value="TreeGrafter"/>
</dbReference>
<protein>
    <submittedName>
        <fullName evidence="2">F214B protein</fullName>
    </submittedName>
</protein>
<proteinExistence type="predicted"/>
<comment type="caution">
    <text evidence="2">The sequence shown here is derived from an EMBL/GenBank/DDBJ whole genome shotgun (WGS) entry which is preliminary data.</text>
</comment>
<dbReference type="GO" id="GO:0017075">
    <property type="term" value="F:syntaxin-1 binding"/>
    <property type="evidence" value="ECO:0007669"/>
    <property type="project" value="TreeGrafter"/>
</dbReference>
<feature type="domain" description="Atos-like conserved" evidence="1">
    <location>
        <begin position="396"/>
        <end position="448"/>
    </location>
</feature>
<dbReference type="GO" id="GO:0035249">
    <property type="term" value="P:synaptic transmission, glutamatergic"/>
    <property type="evidence" value="ECO:0007669"/>
    <property type="project" value="TreeGrafter"/>
</dbReference>
<evidence type="ECO:0000259" key="1">
    <source>
        <dbReference type="SMART" id="SM01177"/>
    </source>
</evidence>
<evidence type="ECO:0000313" key="3">
    <source>
        <dbReference type="Proteomes" id="UP000886611"/>
    </source>
</evidence>
<dbReference type="GO" id="GO:0042734">
    <property type="term" value="C:presynaptic membrane"/>
    <property type="evidence" value="ECO:0007669"/>
    <property type="project" value="TreeGrafter"/>
</dbReference>
<dbReference type="PANTHER" id="PTHR10480">
    <property type="entry name" value="PROTEIN UNC-13 HOMOLOG"/>
    <property type="match status" value="1"/>
</dbReference>
<dbReference type="GO" id="GO:0005516">
    <property type="term" value="F:calmodulin binding"/>
    <property type="evidence" value="ECO:0007669"/>
    <property type="project" value="TreeGrafter"/>
</dbReference>
<dbReference type="PANTHER" id="PTHR10480:SF12">
    <property type="entry name" value="UNC-13, ISOFORM E"/>
    <property type="match status" value="1"/>
</dbReference>
<dbReference type="InterPro" id="IPR046349">
    <property type="entry name" value="C1-like_sf"/>
</dbReference>
<dbReference type="GO" id="GO:0030672">
    <property type="term" value="C:synaptic vesicle membrane"/>
    <property type="evidence" value="ECO:0007669"/>
    <property type="project" value="TreeGrafter"/>
</dbReference>
<name>A0A8X7XEN4_POLSE</name>